<dbReference type="RefSeq" id="XP_049126680.1">
    <property type="nucleotide sequence ID" value="XM_049270723.1"/>
</dbReference>
<evidence type="ECO:0000259" key="2">
    <source>
        <dbReference type="Pfam" id="PF12706"/>
    </source>
</evidence>
<evidence type="ECO:0000256" key="1">
    <source>
        <dbReference type="ARBA" id="ARBA00022801"/>
    </source>
</evidence>
<sequence length="222" mass="24282">MSSSTFKPPLTVTHITTAAAILNISGIDFLTDPVFSPAGTEWKRRVGILKNTEDPVVQLQNLPVIDAILLSHEDHPDNLDELRRRLLDGRTVLTTADGVRNLAPRPGVQALQPWESVVLTIGGREFQVTGTPCQHLPGGEVTGFFLSAVEFGSKNGLPNAIYISGDTIYLEELAQMREKFYISAAILNVGATKIAVTDPPLQITMDGKQASRLFHEPIQRMQ</sequence>
<evidence type="ECO:0000313" key="3">
    <source>
        <dbReference type="EMBL" id="GKT44330.1"/>
    </source>
</evidence>
<proteinExistence type="predicted"/>
<dbReference type="EMBL" id="BQXU01000009">
    <property type="protein sequence ID" value="GKT44330.1"/>
    <property type="molecule type" value="Genomic_DNA"/>
</dbReference>
<dbReference type="InterPro" id="IPR050114">
    <property type="entry name" value="UPF0173_UPF0282_UlaG_hydrolase"/>
</dbReference>
<comment type="caution">
    <text evidence="3">The sequence shown here is derived from an EMBL/GenBank/DDBJ whole genome shotgun (WGS) entry which is preliminary data.</text>
</comment>
<feature type="domain" description="Metallo-beta-lactamase" evidence="2">
    <location>
        <begin position="29"/>
        <end position="193"/>
    </location>
</feature>
<keyword evidence="1" id="KW-0378">Hydrolase</keyword>
<dbReference type="InterPro" id="IPR001279">
    <property type="entry name" value="Metallo-B-lactamas"/>
</dbReference>
<dbReference type="GeneID" id="73325313"/>
<dbReference type="Proteomes" id="UP001055115">
    <property type="component" value="Unassembled WGS sequence"/>
</dbReference>
<accession>A0AA37NZD4</accession>
<organism evidence="3 4">
    <name type="scientific">Colletotrichum spaethianum</name>
    <dbReference type="NCBI Taxonomy" id="700344"/>
    <lineage>
        <taxon>Eukaryota</taxon>
        <taxon>Fungi</taxon>
        <taxon>Dikarya</taxon>
        <taxon>Ascomycota</taxon>
        <taxon>Pezizomycotina</taxon>
        <taxon>Sordariomycetes</taxon>
        <taxon>Hypocreomycetidae</taxon>
        <taxon>Glomerellales</taxon>
        <taxon>Glomerellaceae</taxon>
        <taxon>Colletotrichum</taxon>
        <taxon>Colletotrichum spaethianum species complex</taxon>
    </lineage>
</organism>
<reference evidence="3 4" key="1">
    <citation type="submission" date="2022-03" db="EMBL/GenBank/DDBJ databases">
        <title>Genome data of Colletotrichum spp.</title>
        <authorList>
            <person name="Utami Y.D."/>
            <person name="Hiruma K."/>
        </authorList>
    </citation>
    <scope>NUCLEOTIDE SEQUENCE [LARGE SCALE GENOMIC DNA]</scope>
    <source>
        <strain evidence="3 4">MAFF 239500</strain>
    </source>
</reference>
<name>A0AA37NZD4_9PEZI</name>
<dbReference type="PANTHER" id="PTHR43546">
    <property type="entry name" value="UPF0173 METAL-DEPENDENT HYDROLASE MJ1163-RELATED"/>
    <property type="match status" value="1"/>
</dbReference>
<dbReference type="PANTHER" id="PTHR43546:SF9">
    <property type="entry name" value="L-ASCORBATE-6-PHOSPHATE LACTONASE ULAG-RELATED"/>
    <property type="match status" value="1"/>
</dbReference>
<dbReference type="InterPro" id="IPR036866">
    <property type="entry name" value="RibonucZ/Hydroxyglut_hydro"/>
</dbReference>
<keyword evidence="4" id="KW-1185">Reference proteome</keyword>
<dbReference type="GO" id="GO:0016787">
    <property type="term" value="F:hydrolase activity"/>
    <property type="evidence" value="ECO:0007669"/>
    <property type="project" value="UniProtKB-KW"/>
</dbReference>
<protein>
    <recommendedName>
        <fullName evidence="2">Metallo-beta-lactamase domain-containing protein</fullName>
    </recommendedName>
</protein>
<evidence type="ECO:0000313" key="4">
    <source>
        <dbReference type="Proteomes" id="UP001055115"/>
    </source>
</evidence>
<dbReference type="Gene3D" id="3.60.15.10">
    <property type="entry name" value="Ribonuclease Z/Hydroxyacylglutathione hydrolase-like"/>
    <property type="match status" value="1"/>
</dbReference>
<gene>
    <name evidence="3" type="ORF">ColSpa_04511</name>
</gene>
<dbReference type="AlphaFoldDB" id="A0AA37NZD4"/>
<dbReference type="SUPFAM" id="SSF56281">
    <property type="entry name" value="Metallo-hydrolase/oxidoreductase"/>
    <property type="match status" value="1"/>
</dbReference>
<dbReference type="Pfam" id="PF12706">
    <property type="entry name" value="Lactamase_B_2"/>
    <property type="match status" value="1"/>
</dbReference>